<accession>A0ABV2CM84</accession>
<sequence>MKNFFRTLFGIRTKRQPLPITPPPKVGASIVRNGYRIKVTQPCRSDLWDWLLLSGWRAIPVRHDRRASIVLPEETIPQLNVASTEDRQRLLETLVSSARKSAGRERVRH</sequence>
<dbReference type="Proteomes" id="UP001548590">
    <property type="component" value="Unassembled WGS sequence"/>
</dbReference>
<dbReference type="RefSeq" id="WP_345924107.1">
    <property type="nucleotide sequence ID" value="NZ_JBDIVF010000001.1"/>
</dbReference>
<keyword evidence="2" id="KW-1185">Reference proteome</keyword>
<dbReference type="EMBL" id="JBEWLZ010000002">
    <property type="protein sequence ID" value="MET1489013.1"/>
    <property type="molecule type" value="Genomic_DNA"/>
</dbReference>
<name>A0ABV2CM84_9RHOO</name>
<evidence type="ECO:0000313" key="1">
    <source>
        <dbReference type="EMBL" id="MET1489013.1"/>
    </source>
</evidence>
<protein>
    <submittedName>
        <fullName evidence="1">Uncharacterized protein</fullName>
    </submittedName>
</protein>
<reference evidence="1 2" key="1">
    <citation type="submission" date="2024-07" db="EMBL/GenBank/DDBJ databases">
        <title>Uliginosibacterium paludis KCTC:42655.</title>
        <authorList>
            <person name="Kim M.K."/>
        </authorList>
    </citation>
    <scope>NUCLEOTIDE SEQUENCE [LARGE SCALE GENOMIC DNA]</scope>
    <source>
        <strain evidence="1 2">KCTC 42655</strain>
    </source>
</reference>
<evidence type="ECO:0000313" key="2">
    <source>
        <dbReference type="Proteomes" id="UP001548590"/>
    </source>
</evidence>
<organism evidence="1 2">
    <name type="scientific">Uliginosibacterium paludis</name>
    <dbReference type="NCBI Taxonomy" id="1615952"/>
    <lineage>
        <taxon>Bacteria</taxon>
        <taxon>Pseudomonadati</taxon>
        <taxon>Pseudomonadota</taxon>
        <taxon>Betaproteobacteria</taxon>
        <taxon>Rhodocyclales</taxon>
        <taxon>Zoogloeaceae</taxon>
        <taxon>Uliginosibacterium</taxon>
    </lineage>
</organism>
<gene>
    <name evidence="1" type="ORF">ABVT11_04185</name>
</gene>
<proteinExistence type="predicted"/>
<comment type="caution">
    <text evidence="1">The sequence shown here is derived from an EMBL/GenBank/DDBJ whole genome shotgun (WGS) entry which is preliminary data.</text>
</comment>